<accession>A0ABS8L0U8</accession>
<keyword evidence="3" id="KW-1185">Reference proteome</keyword>
<evidence type="ECO:0000313" key="2">
    <source>
        <dbReference type="EMBL" id="MCC8431965.1"/>
    </source>
</evidence>
<dbReference type="Gene3D" id="1.20.1270.360">
    <property type="match status" value="1"/>
</dbReference>
<reference evidence="2 3" key="1">
    <citation type="submission" date="2021-11" db="EMBL/GenBank/DDBJ databases">
        <authorList>
            <person name="Lee D.-H."/>
            <person name="Kim S.-B."/>
        </authorList>
    </citation>
    <scope>NUCLEOTIDE SEQUENCE [LARGE SCALE GENOMIC DNA]</scope>
    <source>
        <strain evidence="2 3">KCTC 52223</strain>
    </source>
</reference>
<dbReference type="Pfam" id="PF03860">
    <property type="entry name" value="Csp"/>
    <property type="match status" value="1"/>
</dbReference>
<evidence type="ECO:0000259" key="1">
    <source>
        <dbReference type="PROSITE" id="PS51379"/>
    </source>
</evidence>
<dbReference type="PANTHER" id="PTHR37310">
    <property type="entry name" value="CYTOPLASMIC PROTEIN-RELATED"/>
    <property type="match status" value="1"/>
</dbReference>
<dbReference type="InterPro" id="IPR017896">
    <property type="entry name" value="4Fe4S_Fe-S-bd"/>
</dbReference>
<feature type="domain" description="4Fe-4S ferredoxin-type" evidence="1">
    <location>
        <begin position="94"/>
        <end position="125"/>
    </location>
</feature>
<organism evidence="2 3">
    <name type="scientific">Reyranella aquatilis</name>
    <dbReference type="NCBI Taxonomy" id="2035356"/>
    <lineage>
        <taxon>Bacteria</taxon>
        <taxon>Pseudomonadati</taxon>
        <taxon>Pseudomonadota</taxon>
        <taxon>Alphaproteobacteria</taxon>
        <taxon>Hyphomicrobiales</taxon>
        <taxon>Reyranellaceae</taxon>
        <taxon>Reyranella</taxon>
    </lineage>
</organism>
<gene>
    <name evidence="2" type="ORF">LJ725_23570</name>
</gene>
<dbReference type="InterPro" id="IPR005560">
    <property type="entry name" value="Csp_YhjQ"/>
</dbReference>
<dbReference type="EMBL" id="JAJISD010000012">
    <property type="protein sequence ID" value="MCC8431965.1"/>
    <property type="molecule type" value="Genomic_DNA"/>
</dbReference>
<protein>
    <submittedName>
        <fullName evidence="2">Four-helix bundle copper-binding protein</fullName>
    </submittedName>
</protein>
<evidence type="ECO:0000313" key="3">
    <source>
        <dbReference type="Proteomes" id="UP001198862"/>
    </source>
</evidence>
<name>A0ABS8L0U8_9HYPH</name>
<sequence length="131" mass="13539">MPARPLRFDAPVLHAIEACHVCAEACILCADTSLDEAAASLARCIRLALDCAEACSTTGAAMAQRTPANGALLRPMAETCAALCEACAAECDLHVDEHDHCRLCAEACRACARACRAAAMSLGPNGLLPGK</sequence>
<proteinExistence type="predicted"/>
<dbReference type="PANTHER" id="PTHR37310:SF1">
    <property type="entry name" value="CYTOPLASMIC PROTEIN"/>
    <property type="match status" value="1"/>
</dbReference>
<dbReference type="Proteomes" id="UP001198862">
    <property type="component" value="Unassembled WGS sequence"/>
</dbReference>
<dbReference type="PROSITE" id="PS51379">
    <property type="entry name" value="4FE4S_FER_2"/>
    <property type="match status" value="1"/>
</dbReference>
<comment type="caution">
    <text evidence="2">The sequence shown here is derived from an EMBL/GenBank/DDBJ whole genome shotgun (WGS) entry which is preliminary data.</text>
</comment>
<dbReference type="RefSeq" id="WP_230553385.1">
    <property type="nucleotide sequence ID" value="NZ_JAJISD010000012.1"/>
</dbReference>